<keyword evidence="2" id="KW-1133">Transmembrane helix</keyword>
<evidence type="ECO:0000256" key="2">
    <source>
        <dbReference type="SAM" id="Phobius"/>
    </source>
</evidence>
<organism evidence="4 5">
    <name type="scientific">Bartonella vinsonii subsp. berkhoffii str. Tweed</name>
    <dbReference type="NCBI Taxonomy" id="1094502"/>
    <lineage>
        <taxon>Bacteria</taxon>
        <taxon>Pseudomonadati</taxon>
        <taxon>Pseudomonadota</taxon>
        <taxon>Alphaproteobacteria</taxon>
        <taxon>Hyphomicrobiales</taxon>
        <taxon>Bartonellaceae</taxon>
        <taxon>Bartonella</taxon>
    </lineage>
</organism>
<dbReference type="AlphaFoldDB" id="N6VUF9"/>
<protein>
    <submittedName>
        <fullName evidence="4">Putative nuclease</fullName>
    </submittedName>
</protein>
<gene>
    <name evidence="4" type="ORF">BVtw_10030</name>
</gene>
<feature type="transmembrane region" description="Helical" evidence="2">
    <location>
        <begin position="40"/>
        <end position="59"/>
    </location>
</feature>
<dbReference type="InterPro" id="IPR016071">
    <property type="entry name" value="Staphylococal_nuclease_OB-fold"/>
</dbReference>
<dbReference type="PATRIC" id="fig|1094502.3.peg.1163"/>
<sequence length="210" mass="24491">MENLIKTMSASHSIKHVIMAVFLFHEKKYHFNSRGFNLKFIGFSFFVATTFFIIITIYFKHNQTLSQKEYSSSKAFVEGHASIIDGDSIMISSVTIRLAGIDAPELHQFCGKKDARYPCGLEAKKYLEQLTANQLVRCYWHKKDKYRRSLATCKTKEISNINATLVQNGWAVSYYDYPEEEQKAKKTKKGIWQSNFQRPKEWRKAHPRTE</sequence>
<evidence type="ECO:0000259" key="3">
    <source>
        <dbReference type="PROSITE" id="PS50830"/>
    </source>
</evidence>
<feature type="domain" description="TNase-like" evidence="3">
    <location>
        <begin position="83"/>
        <end position="194"/>
    </location>
</feature>
<evidence type="ECO:0000313" key="4">
    <source>
        <dbReference type="EMBL" id="ENN94727.1"/>
    </source>
</evidence>
<reference evidence="4 5" key="1">
    <citation type="journal article" date="2013" name="PLoS Genet.">
        <title>A gene transfer agent and a dynamic repertoire of secretion systems hold the keys to the explosive radiation of the emerging pathogen Bartonella.</title>
        <authorList>
            <person name="Guy L."/>
            <person name="Nystedt B."/>
            <person name="Toft C."/>
            <person name="Zaremba-Niedzwiedzka K."/>
            <person name="Berglund E.C."/>
            <person name="Granberg F."/>
            <person name="Naslund K."/>
            <person name="Eriksson A.S."/>
            <person name="Andersson S.G."/>
        </authorList>
    </citation>
    <scope>NUCLEOTIDE SEQUENCE [LARGE SCALE GENOMIC DNA]</scope>
    <source>
        <strain evidence="4">Tweed</strain>
    </source>
</reference>
<evidence type="ECO:0000256" key="1">
    <source>
        <dbReference type="SAM" id="MobiDB-lite"/>
    </source>
</evidence>
<keyword evidence="2" id="KW-0812">Transmembrane</keyword>
<dbReference type="Gene3D" id="2.40.50.90">
    <property type="match status" value="1"/>
</dbReference>
<feature type="compositionally biased region" description="Basic and acidic residues" evidence="1">
    <location>
        <begin position="198"/>
        <end position="210"/>
    </location>
</feature>
<dbReference type="PANTHER" id="PTHR12302">
    <property type="entry name" value="EBNA2 BINDING PROTEIN P100"/>
    <property type="match status" value="1"/>
</dbReference>
<dbReference type="SUPFAM" id="SSF50199">
    <property type="entry name" value="Staphylococcal nuclease"/>
    <property type="match status" value="1"/>
</dbReference>
<dbReference type="Proteomes" id="UP000014011">
    <property type="component" value="Unassembled WGS sequence"/>
</dbReference>
<dbReference type="EMBL" id="AGWD01000013">
    <property type="protein sequence ID" value="ENN94727.1"/>
    <property type="molecule type" value="Genomic_DNA"/>
</dbReference>
<dbReference type="HOGENOM" id="CLU_046484_6_2_5"/>
<dbReference type="Pfam" id="PF00565">
    <property type="entry name" value="SNase"/>
    <property type="match status" value="1"/>
</dbReference>
<dbReference type="PANTHER" id="PTHR12302:SF26">
    <property type="entry name" value="BLR1266 PROTEIN"/>
    <property type="match status" value="1"/>
</dbReference>
<dbReference type="InterPro" id="IPR035437">
    <property type="entry name" value="SNase_OB-fold_sf"/>
</dbReference>
<accession>N6VUF9</accession>
<dbReference type="PROSITE" id="PS50830">
    <property type="entry name" value="TNASE_3"/>
    <property type="match status" value="1"/>
</dbReference>
<feature type="region of interest" description="Disordered" evidence="1">
    <location>
        <begin position="182"/>
        <end position="210"/>
    </location>
</feature>
<dbReference type="SMART" id="SM00318">
    <property type="entry name" value="SNc"/>
    <property type="match status" value="1"/>
</dbReference>
<comment type="caution">
    <text evidence="4">The sequence shown here is derived from an EMBL/GenBank/DDBJ whole genome shotgun (WGS) entry which is preliminary data.</text>
</comment>
<evidence type="ECO:0000313" key="5">
    <source>
        <dbReference type="Proteomes" id="UP000014011"/>
    </source>
</evidence>
<keyword evidence="2" id="KW-0472">Membrane</keyword>
<name>N6VUF9_BARVB</name>
<proteinExistence type="predicted"/>